<reference evidence="7" key="1">
    <citation type="journal article" date="2019" name="Int. J. Syst. Evol. Microbiol.">
        <title>The Global Catalogue of Microorganisms (GCM) 10K type strain sequencing project: providing services to taxonomists for standard genome sequencing and annotation.</title>
        <authorList>
            <consortium name="The Broad Institute Genomics Platform"/>
            <consortium name="The Broad Institute Genome Sequencing Center for Infectious Disease"/>
            <person name="Wu L."/>
            <person name="Ma J."/>
        </authorList>
    </citation>
    <scope>NUCLEOTIDE SEQUENCE [LARGE SCALE GENOMIC DNA]</scope>
    <source>
        <strain evidence="7">CGMCC 1.6784</strain>
    </source>
</reference>
<comment type="caution">
    <text evidence="6">The sequence shown here is derived from an EMBL/GenBank/DDBJ whole genome shotgun (WGS) entry which is preliminary data.</text>
</comment>
<organism evidence="6 7">
    <name type="scientific">Novosphingobium indicum</name>
    <dbReference type="NCBI Taxonomy" id="462949"/>
    <lineage>
        <taxon>Bacteria</taxon>
        <taxon>Pseudomonadati</taxon>
        <taxon>Pseudomonadota</taxon>
        <taxon>Alphaproteobacteria</taxon>
        <taxon>Sphingomonadales</taxon>
        <taxon>Sphingomonadaceae</taxon>
        <taxon>Novosphingobium</taxon>
    </lineage>
</organism>
<feature type="transmembrane region" description="Helical" evidence="5">
    <location>
        <begin position="51"/>
        <end position="71"/>
    </location>
</feature>
<comment type="function">
    <text evidence="5">Plays a role in cell envelope biogenesis, maintenance of cell envelope integrity and membrane homeostasis.</text>
</comment>
<evidence type="ECO:0000256" key="2">
    <source>
        <dbReference type="ARBA" id="ARBA00022692"/>
    </source>
</evidence>
<dbReference type="PANTHER" id="PTHR36917:SF1">
    <property type="entry name" value="INNER MEMBRANE-SPANNING PROTEIN YCIB"/>
    <property type="match status" value="1"/>
</dbReference>
<keyword evidence="7" id="KW-1185">Reference proteome</keyword>
<proteinExistence type="inferred from homology"/>
<keyword evidence="2 5" id="KW-0812">Transmembrane</keyword>
<feature type="transmembrane region" description="Helical" evidence="5">
    <location>
        <begin position="106"/>
        <end position="126"/>
    </location>
</feature>
<evidence type="ECO:0000256" key="1">
    <source>
        <dbReference type="ARBA" id="ARBA00022475"/>
    </source>
</evidence>
<dbReference type="EMBL" id="BMLK01000006">
    <property type="protein sequence ID" value="GGN47500.1"/>
    <property type="molecule type" value="Genomic_DNA"/>
</dbReference>
<comment type="similarity">
    <text evidence="5">Belongs to the YciB family.</text>
</comment>
<dbReference type="Pfam" id="PF04279">
    <property type="entry name" value="IspA"/>
    <property type="match status" value="1"/>
</dbReference>
<feature type="transmembrane region" description="Helical" evidence="5">
    <location>
        <begin position="20"/>
        <end position="39"/>
    </location>
</feature>
<keyword evidence="5" id="KW-0997">Cell inner membrane</keyword>
<protein>
    <recommendedName>
        <fullName evidence="5">Inner membrane-spanning protein YciB</fullName>
    </recommendedName>
</protein>
<comment type="subcellular location">
    <subcellularLocation>
        <location evidence="5">Cell inner membrane</location>
        <topology evidence="5">Multi-pass membrane protein</topology>
    </subcellularLocation>
</comment>
<evidence type="ECO:0000256" key="4">
    <source>
        <dbReference type="ARBA" id="ARBA00023136"/>
    </source>
</evidence>
<feature type="transmembrane region" description="Helical" evidence="5">
    <location>
        <begin position="181"/>
        <end position="202"/>
    </location>
</feature>
<accession>A0ABQ2JLF1</accession>
<evidence type="ECO:0000256" key="5">
    <source>
        <dbReference type="HAMAP-Rule" id="MF_00189"/>
    </source>
</evidence>
<keyword evidence="4 5" id="KW-0472">Membrane</keyword>
<dbReference type="RefSeq" id="WP_188819128.1">
    <property type="nucleotide sequence ID" value="NZ_BMLK01000006.1"/>
</dbReference>
<evidence type="ECO:0000313" key="7">
    <source>
        <dbReference type="Proteomes" id="UP000605099"/>
    </source>
</evidence>
<gene>
    <name evidence="5" type="primary">yciB</name>
    <name evidence="6" type="ORF">GCM10011349_15910</name>
</gene>
<evidence type="ECO:0000256" key="3">
    <source>
        <dbReference type="ARBA" id="ARBA00022989"/>
    </source>
</evidence>
<feature type="transmembrane region" description="Helical" evidence="5">
    <location>
        <begin position="83"/>
        <end position="100"/>
    </location>
</feature>
<dbReference type="HAMAP" id="MF_00189">
    <property type="entry name" value="YciB"/>
    <property type="match status" value="1"/>
</dbReference>
<keyword evidence="1 5" id="KW-1003">Cell membrane</keyword>
<sequence length="221" mass="25037">MTDSNTQQAEQPEKPKSSWVNLIVDFGPLLVFFLAYKYYSPSGEGSSLATVGAVIKGTVAFMIATLVALGISKWRLGHVSPMLWLTTVLIIGFGTLTVIFHNDFWIRIKPTAVYLMFSGVLFFGLWRGKAMLKYLLQSAFEGLNEEGWMKLSRNWAWFFLFLAVLNTALVYTVSFETWLQAKLWGFTVLSFVFTFSQLPMVLKHGMGEEAKEELIENPPHD</sequence>
<keyword evidence="3 5" id="KW-1133">Transmembrane helix</keyword>
<dbReference type="InterPro" id="IPR006008">
    <property type="entry name" value="YciB"/>
</dbReference>
<feature type="transmembrane region" description="Helical" evidence="5">
    <location>
        <begin position="155"/>
        <end position="175"/>
    </location>
</feature>
<dbReference type="PANTHER" id="PTHR36917">
    <property type="entry name" value="INTRACELLULAR SEPTATION PROTEIN A-RELATED"/>
    <property type="match status" value="1"/>
</dbReference>
<dbReference type="Proteomes" id="UP000605099">
    <property type="component" value="Unassembled WGS sequence"/>
</dbReference>
<evidence type="ECO:0000313" key="6">
    <source>
        <dbReference type="EMBL" id="GGN47500.1"/>
    </source>
</evidence>
<name>A0ABQ2JLF1_9SPHN</name>